<evidence type="ECO:0000313" key="3">
    <source>
        <dbReference type="EMBL" id="SNR95746.1"/>
    </source>
</evidence>
<dbReference type="Proteomes" id="UP000198348">
    <property type="component" value="Unassembled WGS sequence"/>
</dbReference>
<feature type="domain" description="Transposase IS701-like DDE" evidence="2">
    <location>
        <begin position="2"/>
        <end position="191"/>
    </location>
</feature>
<name>A0A239AJ95_9PSEU</name>
<evidence type="ECO:0000256" key="1">
    <source>
        <dbReference type="SAM" id="MobiDB-lite"/>
    </source>
</evidence>
<proteinExistence type="predicted"/>
<dbReference type="InterPro" id="IPR038721">
    <property type="entry name" value="IS701-like_DDE_dom"/>
</dbReference>
<dbReference type="AlphaFoldDB" id="A0A239AJ95"/>
<dbReference type="EMBL" id="FZNW01000044">
    <property type="protein sequence ID" value="SNR95746.1"/>
    <property type="molecule type" value="Genomic_DNA"/>
</dbReference>
<feature type="compositionally biased region" description="Low complexity" evidence="1">
    <location>
        <begin position="304"/>
        <end position="316"/>
    </location>
</feature>
<dbReference type="InterPro" id="IPR012337">
    <property type="entry name" value="RNaseH-like_sf"/>
</dbReference>
<sequence>MLGLLSDLPVKNCWTLSEQIGDATPDGMQHLLRKAVWDHDGVRDDLRDYVVEHLGDARAVLVVDETGDLKKGTRTVGVQRQYTGTAGRIENSQVAVYLTYATDAGQALIDRALYLPKSWAEDPDRRADAEVPDDVEFATKPALAREMIVHALDGGAPAPWVAGDEVYGADPTLRKELENRGVGYVLAVACSHPIATTAGKRRADELGASLPKHVWQRASAGRGSKGPRFYDWAWITLNSDIERPGQRWLLIRRNNSTGELAYYRCYAPWPVPLRELVQVTGRRWTVAESFQASKGLAGSTSTRSAAGPPGSAGPSWPCSPTPCSPCTPPPNAPTIRRQTG</sequence>
<reference evidence="4" key="1">
    <citation type="submission" date="2017-06" db="EMBL/GenBank/DDBJ databases">
        <authorList>
            <person name="Varghese N."/>
            <person name="Submissions S."/>
        </authorList>
    </citation>
    <scope>NUCLEOTIDE SEQUENCE [LARGE SCALE GENOMIC DNA]</scope>
    <source>
        <strain evidence="4">DSM 45207</strain>
    </source>
</reference>
<feature type="compositionally biased region" description="Pro residues" evidence="1">
    <location>
        <begin position="317"/>
        <end position="332"/>
    </location>
</feature>
<gene>
    <name evidence="3" type="ORF">SAMN06265360_14410</name>
</gene>
<dbReference type="PANTHER" id="PTHR33627">
    <property type="entry name" value="TRANSPOSASE"/>
    <property type="match status" value="1"/>
</dbReference>
<dbReference type="PANTHER" id="PTHR33627:SF1">
    <property type="entry name" value="TRANSPOSASE"/>
    <property type="match status" value="1"/>
</dbReference>
<dbReference type="SUPFAM" id="SSF53098">
    <property type="entry name" value="Ribonuclease H-like"/>
    <property type="match status" value="1"/>
</dbReference>
<evidence type="ECO:0000313" key="4">
    <source>
        <dbReference type="Proteomes" id="UP000198348"/>
    </source>
</evidence>
<feature type="region of interest" description="Disordered" evidence="1">
    <location>
        <begin position="295"/>
        <end position="340"/>
    </location>
</feature>
<evidence type="ECO:0000259" key="2">
    <source>
        <dbReference type="Pfam" id="PF13546"/>
    </source>
</evidence>
<dbReference type="Pfam" id="PF13546">
    <property type="entry name" value="DDE_5"/>
    <property type="match status" value="1"/>
</dbReference>
<dbReference type="NCBIfam" id="NF033540">
    <property type="entry name" value="transpos_IS701"/>
    <property type="match status" value="1"/>
</dbReference>
<dbReference type="InterPro" id="IPR039365">
    <property type="entry name" value="IS701-like"/>
</dbReference>
<protein>
    <submittedName>
        <fullName evidence="3">SRSO17 transposase</fullName>
    </submittedName>
</protein>
<organism evidence="3 4">
    <name type="scientific">Haloechinothrix alba</name>
    <dbReference type="NCBI Taxonomy" id="664784"/>
    <lineage>
        <taxon>Bacteria</taxon>
        <taxon>Bacillati</taxon>
        <taxon>Actinomycetota</taxon>
        <taxon>Actinomycetes</taxon>
        <taxon>Pseudonocardiales</taxon>
        <taxon>Pseudonocardiaceae</taxon>
        <taxon>Haloechinothrix</taxon>
    </lineage>
</organism>
<accession>A0A239AJ95</accession>
<keyword evidence="4" id="KW-1185">Reference proteome</keyword>